<organism evidence="1 2">
    <name type="scientific">Nelumbo nucifera</name>
    <name type="common">Sacred lotus</name>
    <dbReference type="NCBI Taxonomy" id="4432"/>
    <lineage>
        <taxon>Eukaryota</taxon>
        <taxon>Viridiplantae</taxon>
        <taxon>Streptophyta</taxon>
        <taxon>Embryophyta</taxon>
        <taxon>Tracheophyta</taxon>
        <taxon>Spermatophyta</taxon>
        <taxon>Magnoliopsida</taxon>
        <taxon>Proteales</taxon>
        <taxon>Nelumbonaceae</taxon>
        <taxon>Nelumbo</taxon>
    </lineage>
</organism>
<comment type="caution">
    <text evidence="1">The sequence shown here is derived from an EMBL/GenBank/DDBJ whole genome shotgun (WGS) entry which is preliminary data.</text>
</comment>
<dbReference type="AlphaFoldDB" id="A0A822YNA0"/>
<sequence>MLETRNRSKNVQYKVRNNLLVSLPLKSYITYESTNHMENANSQSNN</sequence>
<dbReference type="EMBL" id="DUZY01000003">
    <property type="protein sequence ID" value="DAD30778.1"/>
    <property type="molecule type" value="Genomic_DNA"/>
</dbReference>
<accession>A0A822YNA0</accession>
<evidence type="ECO:0000313" key="2">
    <source>
        <dbReference type="Proteomes" id="UP000607653"/>
    </source>
</evidence>
<evidence type="ECO:0000313" key="1">
    <source>
        <dbReference type="EMBL" id="DAD30778.1"/>
    </source>
</evidence>
<protein>
    <submittedName>
        <fullName evidence="1">Uncharacterized protein</fullName>
    </submittedName>
</protein>
<gene>
    <name evidence="1" type="ORF">HUJ06_009630</name>
</gene>
<dbReference type="Proteomes" id="UP000607653">
    <property type="component" value="Unassembled WGS sequence"/>
</dbReference>
<name>A0A822YNA0_NELNU</name>
<reference evidence="1 2" key="1">
    <citation type="journal article" date="2020" name="Mol. Biol. Evol.">
        <title>Distinct Expression and Methylation Patterns for Genes with Different Fates following a Single Whole-Genome Duplication in Flowering Plants.</title>
        <authorList>
            <person name="Shi T."/>
            <person name="Rahmani R.S."/>
            <person name="Gugger P.F."/>
            <person name="Wang M."/>
            <person name="Li H."/>
            <person name="Zhang Y."/>
            <person name="Li Z."/>
            <person name="Wang Q."/>
            <person name="Van de Peer Y."/>
            <person name="Marchal K."/>
            <person name="Chen J."/>
        </authorList>
    </citation>
    <scope>NUCLEOTIDE SEQUENCE [LARGE SCALE GENOMIC DNA]</scope>
    <source>
        <tissue evidence="1">Leaf</tissue>
    </source>
</reference>
<proteinExistence type="predicted"/>
<keyword evidence="2" id="KW-1185">Reference proteome</keyword>